<evidence type="ECO:0000256" key="1">
    <source>
        <dbReference type="SAM" id="Phobius"/>
    </source>
</evidence>
<dbReference type="RefSeq" id="WP_147332750.1">
    <property type="nucleotide sequence ID" value="NZ_CP011509.1"/>
</dbReference>
<feature type="transmembrane region" description="Helical" evidence="1">
    <location>
        <begin position="20"/>
        <end position="39"/>
    </location>
</feature>
<dbReference type="EMBL" id="QUMU01000002">
    <property type="protein sequence ID" value="REG36026.1"/>
    <property type="molecule type" value="Genomic_DNA"/>
</dbReference>
<evidence type="ECO:0000313" key="3">
    <source>
        <dbReference type="Proteomes" id="UP000256345"/>
    </source>
</evidence>
<protein>
    <submittedName>
        <fullName evidence="2">Type IV pilus assembly protein PilY1</fullName>
    </submittedName>
</protein>
<organism evidence="2 3">
    <name type="scientific">Archangium gephyra</name>
    <dbReference type="NCBI Taxonomy" id="48"/>
    <lineage>
        <taxon>Bacteria</taxon>
        <taxon>Pseudomonadati</taxon>
        <taxon>Myxococcota</taxon>
        <taxon>Myxococcia</taxon>
        <taxon>Myxococcales</taxon>
        <taxon>Cystobacterineae</taxon>
        <taxon>Archangiaceae</taxon>
        <taxon>Archangium</taxon>
    </lineage>
</organism>
<proteinExistence type="predicted"/>
<keyword evidence="1" id="KW-1133">Transmembrane helix</keyword>
<keyword evidence="3" id="KW-1185">Reference proteome</keyword>
<reference evidence="2 3" key="1">
    <citation type="submission" date="2018-08" db="EMBL/GenBank/DDBJ databases">
        <title>Genomic Encyclopedia of Archaeal and Bacterial Type Strains, Phase II (KMG-II): from individual species to whole genera.</title>
        <authorList>
            <person name="Goeker M."/>
        </authorList>
    </citation>
    <scope>NUCLEOTIDE SEQUENCE [LARGE SCALE GENOMIC DNA]</scope>
    <source>
        <strain evidence="2 3">DSM 2261</strain>
    </source>
</reference>
<dbReference type="Proteomes" id="UP000256345">
    <property type="component" value="Unassembled WGS sequence"/>
</dbReference>
<sequence>MHSDLGRRVAFSRRPLGQRLGLTVGVMAAGVSGLLSLPAQAQQVPPGVVFLLDNSEAMQDYPQYLPEAFTPGYYPTPTSPARGDLGGEGSAGLAINTGCSDPALVSAMSWFDKASVDPAKNGAIPFDSDSNLNSPFFDPNRFYFSRGRRLGWNVKEGPWSINGNDFSGPLNSYGDTLSACYASVGWDTTDYPYGGSTGNAPLMNECMTCLSTKGWWRGPIVTSKTQATNPGQAGPIRELDEPPLPPEAFRKWVVSGRVLNVRPPKFVVARKALKDVISSVINVRMGVATFGEDHGWFDPPEMREKLRPSCDQSYPTLNEAALNRPRLRQAVNEVKFRNNERSIGEALFGLGGYFSSQVADNRWGSWFQQPISPGYFGWPGCCNGGTYDDPYTGKPGAFWGVDAKEWLKTPYSDPYTGKYLPGQPWEGTGSDKSVCNASQSNNIIVVSAGAPRSDNSVPITKMMDILEVNGARHPDGSLLTFDAANPATNPNVGGVNYCHLFGTTKAACDYTEYNWPAGLGVGNKNFMDDVAFFLSHTDLRSDMGGSQTVRTFVVGYGDSSPMLQSIALAGRGGFYRADQPGTLKEALLFSVGQTVGNSCSAP</sequence>
<keyword evidence="1" id="KW-0472">Membrane</keyword>
<accession>A0ABX9K8X2</accession>
<gene>
    <name evidence="2" type="ORF">ATI61_102400</name>
</gene>
<comment type="caution">
    <text evidence="2">The sequence shown here is derived from an EMBL/GenBank/DDBJ whole genome shotgun (WGS) entry which is preliminary data.</text>
</comment>
<name>A0ABX9K8X2_9BACT</name>
<evidence type="ECO:0000313" key="2">
    <source>
        <dbReference type="EMBL" id="REG36026.1"/>
    </source>
</evidence>
<keyword evidence="1" id="KW-0812">Transmembrane</keyword>